<organism evidence="1 2">
    <name type="scientific">Staphylococcus xylosus</name>
    <dbReference type="NCBI Taxonomy" id="1288"/>
    <lineage>
        <taxon>Bacteria</taxon>
        <taxon>Bacillati</taxon>
        <taxon>Bacillota</taxon>
        <taxon>Bacilli</taxon>
        <taxon>Bacillales</taxon>
        <taxon>Staphylococcaceae</taxon>
        <taxon>Staphylococcus</taxon>
    </lineage>
</organism>
<proteinExistence type="predicted"/>
<reference evidence="1 2" key="1">
    <citation type="journal article" date="2016" name="Front. Microbiol.">
        <title>Comprehensive Phylogenetic Analysis of Bovine Non-aureus Staphylococci Species Based on Whole-Genome Sequencing.</title>
        <authorList>
            <person name="Naushad S."/>
            <person name="Barkema H.W."/>
            <person name="Luby C."/>
            <person name="Condas L.A."/>
            <person name="Nobrega D.B."/>
            <person name="Carson D.A."/>
            <person name="De Buck J."/>
        </authorList>
    </citation>
    <scope>NUCLEOTIDE SEQUENCE [LARGE SCALE GENOMIC DNA]</scope>
    <source>
        <strain evidence="1 2">SNUC 1349</strain>
    </source>
</reference>
<gene>
    <name evidence="1" type="ORF">BU104_14455</name>
</gene>
<evidence type="ECO:0000313" key="1">
    <source>
        <dbReference type="EMBL" id="RIM90425.1"/>
    </source>
</evidence>
<dbReference type="AlphaFoldDB" id="A0AAQ0LWE3"/>
<dbReference type="EMBL" id="QXUI01000034">
    <property type="protein sequence ID" value="RIM90425.1"/>
    <property type="molecule type" value="Genomic_DNA"/>
</dbReference>
<evidence type="ECO:0000313" key="2">
    <source>
        <dbReference type="Proteomes" id="UP000285579"/>
    </source>
</evidence>
<sequence>MNINNAFNQICDNINTFLVNEFQIEKTNNELFDKNLRCSLLYTFKGENDEFEYQVYLDLKGYQIIKETTYSNFIKHYEYERYNSWSDLAEVTKDLDFDDLYYTKESISELETVVTEFL</sequence>
<name>A0AAQ0LWE3_STAXY</name>
<protein>
    <submittedName>
        <fullName evidence="1">Uncharacterized protein</fullName>
    </submittedName>
</protein>
<dbReference type="RefSeq" id="WP_119517963.1">
    <property type="nucleotide sequence ID" value="NZ_QXUI01000034.1"/>
</dbReference>
<comment type="caution">
    <text evidence="1">The sequence shown here is derived from an EMBL/GenBank/DDBJ whole genome shotgun (WGS) entry which is preliminary data.</text>
</comment>
<dbReference type="Proteomes" id="UP000285579">
    <property type="component" value="Unassembled WGS sequence"/>
</dbReference>
<accession>A0AAQ0LWE3</accession>